<feature type="region of interest" description="Disordered" evidence="1">
    <location>
        <begin position="75"/>
        <end position="162"/>
    </location>
</feature>
<feature type="compositionally biased region" description="Low complexity" evidence="1">
    <location>
        <begin position="95"/>
        <end position="113"/>
    </location>
</feature>
<dbReference type="Pfam" id="PF25465">
    <property type="entry name" value="Beta-prop_At4g14310"/>
    <property type="match status" value="1"/>
</dbReference>
<reference evidence="3 4" key="1">
    <citation type="journal article" date="2020" name="IScience">
        <title>Genome Sequencing of the Endangered Kingdonia uniflora (Circaeasteraceae, Ranunculales) Reveals Potential Mechanisms of Evolutionary Specialization.</title>
        <authorList>
            <person name="Sun Y."/>
            <person name="Deng T."/>
            <person name="Zhang A."/>
            <person name="Moore M.J."/>
            <person name="Landis J.B."/>
            <person name="Lin N."/>
            <person name="Zhang H."/>
            <person name="Zhang X."/>
            <person name="Huang J."/>
            <person name="Zhang X."/>
            <person name="Sun H."/>
            <person name="Wang H."/>
        </authorList>
    </citation>
    <scope>NUCLEOTIDE SEQUENCE [LARGE SCALE GENOMIC DNA]</scope>
    <source>
        <strain evidence="3">TB1705</strain>
        <tissue evidence="3">Leaf</tissue>
    </source>
</reference>
<comment type="caution">
    <text evidence="3">The sequence shown here is derived from an EMBL/GenBank/DDBJ whole genome shotgun (WGS) entry which is preliminary data.</text>
</comment>
<dbReference type="InterPro" id="IPR011047">
    <property type="entry name" value="Quinoprotein_ADH-like_sf"/>
</dbReference>
<evidence type="ECO:0000313" key="3">
    <source>
        <dbReference type="EMBL" id="KAF6156214.1"/>
    </source>
</evidence>
<organism evidence="3 4">
    <name type="scientific">Kingdonia uniflora</name>
    <dbReference type="NCBI Taxonomy" id="39325"/>
    <lineage>
        <taxon>Eukaryota</taxon>
        <taxon>Viridiplantae</taxon>
        <taxon>Streptophyta</taxon>
        <taxon>Embryophyta</taxon>
        <taxon>Tracheophyta</taxon>
        <taxon>Spermatophyta</taxon>
        <taxon>Magnoliopsida</taxon>
        <taxon>Ranunculales</taxon>
        <taxon>Circaeasteraceae</taxon>
        <taxon>Kingdonia</taxon>
    </lineage>
</organism>
<dbReference type="InterPro" id="IPR015943">
    <property type="entry name" value="WD40/YVTN_repeat-like_dom_sf"/>
</dbReference>
<feature type="region of interest" description="Disordered" evidence="1">
    <location>
        <begin position="255"/>
        <end position="274"/>
    </location>
</feature>
<protein>
    <recommendedName>
        <fullName evidence="2">At4g14310 8-bladed propeller domain-containing protein</fullName>
    </recommendedName>
</protein>
<name>A0A7J7MN32_9MAGN</name>
<feature type="domain" description="At4g14310 8-bladed propeller" evidence="2">
    <location>
        <begin position="637"/>
        <end position="914"/>
    </location>
</feature>
<dbReference type="InterPro" id="IPR045289">
    <property type="entry name" value="At4g14310-like"/>
</dbReference>
<dbReference type="PANTHER" id="PTHR35492">
    <property type="entry name" value="TRANSDUCIN/WD40 REPEAT-LIKE SUPERFAMILY PROTEIN"/>
    <property type="match status" value="1"/>
</dbReference>
<evidence type="ECO:0000256" key="1">
    <source>
        <dbReference type="SAM" id="MobiDB-lite"/>
    </source>
</evidence>
<gene>
    <name evidence="3" type="ORF">GIB67_030217</name>
</gene>
<evidence type="ECO:0000259" key="2">
    <source>
        <dbReference type="Pfam" id="PF25465"/>
    </source>
</evidence>
<dbReference type="AlphaFoldDB" id="A0A7J7MN32"/>
<dbReference type="InterPro" id="IPR057442">
    <property type="entry name" value="Beta-prop_At4g14310"/>
</dbReference>
<dbReference type="EMBL" id="JACGCM010001363">
    <property type="protein sequence ID" value="KAF6156214.1"/>
    <property type="molecule type" value="Genomic_DNA"/>
</dbReference>
<dbReference type="PANTHER" id="PTHR35492:SF1">
    <property type="entry name" value="TRANSDUCIN_WD40 REPEAT-LIKE SUPERFAMILY PROTEIN"/>
    <property type="match status" value="1"/>
</dbReference>
<accession>A0A7J7MN32</accession>
<feature type="compositionally biased region" description="Basic and acidic residues" evidence="1">
    <location>
        <begin position="255"/>
        <end position="271"/>
    </location>
</feature>
<dbReference type="Proteomes" id="UP000541444">
    <property type="component" value="Unassembled WGS sequence"/>
</dbReference>
<evidence type="ECO:0000313" key="4">
    <source>
        <dbReference type="Proteomes" id="UP000541444"/>
    </source>
</evidence>
<dbReference type="OrthoDB" id="1907242at2759"/>
<sequence>MSTATVRRVKERGGGGGKITALKPSKTITPTPISAEKDNNVKPSKTLIHIGKENPNPREVPLMCQKPLIRPIPPIAAVSRVEKKPVGGTRDGGDSATRARWSTTSRGRSSSPSDFAKVLSDRMSRVAVTDRSGGRSSGKFGVSGLERSQSQSQSQKSNFNLKSNDREIVEKCEVRVSDWMENSKKKEINCVTVNGNCKGEVTLKHDGVLKSANDKCNSFVSSNEVRYLNFGVKNKVEEVSKGGKEKALHNLELVNKSKEKSNSEESKDTRPINKYPSKLHEKLAFLEGKVKRIASDIKRTKDMLDMNNPDSSKMILTDIQDKISGIENAMGHVVNDNQGSEIVVVSQTKKVEPSKKSVKGLNHEELEERLFPHHKLLRNRTSSSTSSTSTQNKPPVVPQTVLLSPIDENPIALEFLASLDGRQSNVSSYKRGEHARLEFSEIQEMESNITTSTTQAGSNTLVDGNSDAENRFTADETIEDFDDQENKPEMVIVEETEDTSMDQVNEIGYKIATGGWFVSEGESILLAHDDGSCSFYDIANTEEKAVYNPPSKVSPNLWGDCWLIRAPGSDGCSGRYVVAASSGNSLESGFCVWDFYTKVVRSFHIEDATITSSSRTILGPLPSRGAYRRNALSTITTPENCQWWYKPCGPLIVSTASCQRVVKIFDVRDGEQVMKWEVQRPVVGIDYSSPLQWRNRGKIVVAETDAISLWDVNSLSPQALLSVALSGRKLFALHVNNTDAESGGGVRRRVSSSEVEGNDGVFCTEDTINVLDFRLPSGVGLKISKYGATVHSVFSRGDSIFLGCKDGRLALHKQVRSSVQQFSLRKGRLLSTYALPDSNAHAHCSAVSQVWGNSDLVAGVCGLGLFVFDASEDEFDNGKAHLVRDIIGPDDLYSPSFDYSSSRVLVISKDRPALWRYLS</sequence>
<keyword evidence="4" id="KW-1185">Reference proteome</keyword>
<feature type="compositionally biased region" description="Low complexity" evidence="1">
    <location>
        <begin position="381"/>
        <end position="390"/>
    </location>
</feature>
<dbReference type="SUPFAM" id="SSF50998">
    <property type="entry name" value="Quinoprotein alcohol dehydrogenase-like"/>
    <property type="match status" value="1"/>
</dbReference>
<feature type="region of interest" description="Disordered" evidence="1">
    <location>
        <begin position="1"/>
        <end position="40"/>
    </location>
</feature>
<feature type="region of interest" description="Disordered" evidence="1">
    <location>
        <begin position="377"/>
        <end position="397"/>
    </location>
</feature>
<dbReference type="Gene3D" id="2.130.10.10">
    <property type="entry name" value="YVTN repeat-like/Quinoprotein amine dehydrogenase"/>
    <property type="match status" value="1"/>
</dbReference>
<proteinExistence type="predicted"/>